<sequence length="243" mass="27169">MKLKAAIQYKLSVQWRSMLIYLGFFLLFAVIFPLIPLLLSDGITNVQVDLMIPSMIYMMLLSVTSVGQDFKLLIQCGTARIHIFLANLITSLILTVGMSIVLRLLFWLFDGRLLPNFHLGYPVISMLTQNEFLPTQFLLVVFLFLASVLGLVVGAILARFDGYFRLAIGAVSLGIVILGAILFQLLPAARALAVINFVKKLIGLSANGFNIWQFIIFIFSISLILLAVVYALNRRQEVKRLNA</sequence>
<dbReference type="Proteomes" id="UP000216797">
    <property type="component" value="Unassembled WGS sequence"/>
</dbReference>
<gene>
    <name evidence="2" type="ORF">AKL21_01680</name>
</gene>
<dbReference type="EMBL" id="LHUG01000002">
    <property type="protein sequence ID" value="PAB01665.1"/>
    <property type="molecule type" value="Genomic_DNA"/>
</dbReference>
<name>A0A267HVI0_9ENTE</name>
<dbReference type="AlphaFoldDB" id="A0A267HVI0"/>
<evidence type="ECO:0000313" key="3">
    <source>
        <dbReference type="Proteomes" id="UP000216797"/>
    </source>
</evidence>
<evidence type="ECO:0000313" key="2">
    <source>
        <dbReference type="EMBL" id="PAB01665.1"/>
    </source>
</evidence>
<feature type="transmembrane region" description="Helical" evidence="1">
    <location>
        <begin position="51"/>
        <end position="72"/>
    </location>
</feature>
<feature type="transmembrane region" description="Helical" evidence="1">
    <location>
        <begin position="20"/>
        <end position="39"/>
    </location>
</feature>
<reference evidence="2 3" key="1">
    <citation type="submission" date="2015-08" db="EMBL/GenBank/DDBJ databases">
        <title>Enterococcus genome sequence.</title>
        <authorList>
            <person name="Acedo J.Z."/>
            <person name="Vederas J.C."/>
        </authorList>
    </citation>
    <scope>NUCLEOTIDE SEQUENCE [LARGE SCALE GENOMIC DNA]</scope>
    <source>
        <strain evidence="2 3">49</strain>
    </source>
</reference>
<comment type="caution">
    <text evidence="2">The sequence shown here is derived from an EMBL/GenBank/DDBJ whole genome shotgun (WGS) entry which is preliminary data.</text>
</comment>
<keyword evidence="3" id="KW-1185">Reference proteome</keyword>
<feature type="transmembrane region" description="Helical" evidence="1">
    <location>
        <begin position="164"/>
        <end position="189"/>
    </location>
</feature>
<feature type="transmembrane region" description="Helical" evidence="1">
    <location>
        <begin position="137"/>
        <end position="157"/>
    </location>
</feature>
<feature type="transmembrane region" description="Helical" evidence="1">
    <location>
        <begin position="84"/>
        <end position="109"/>
    </location>
</feature>
<keyword evidence="1" id="KW-1133">Transmembrane helix</keyword>
<organism evidence="2 3">
    <name type="scientific">Enterococcus canintestini</name>
    <dbReference type="NCBI Taxonomy" id="317010"/>
    <lineage>
        <taxon>Bacteria</taxon>
        <taxon>Bacillati</taxon>
        <taxon>Bacillota</taxon>
        <taxon>Bacilli</taxon>
        <taxon>Lactobacillales</taxon>
        <taxon>Enterococcaceae</taxon>
        <taxon>Enterococcus</taxon>
    </lineage>
</organism>
<keyword evidence="1" id="KW-0472">Membrane</keyword>
<dbReference type="RefSeq" id="WP_095005836.1">
    <property type="nucleotide sequence ID" value="NZ_LHUG01000002.1"/>
</dbReference>
<keyword evidence="1" id="KW-0812">Transmembrane</keyword>
<evidence type="ECO:0000256" key="1">
    <source>
        <dbReference type="SAM" id="Phobius"/>
    </source>
</evidence>
<accession>A0A267HVI0</accession>
<feature type="transmembrane region" description="Helical" evidence="1">
    <location>
        <begin position="209"/>
        <end position="232"/>
    </location>
</feature>
<protein>
    <submittedName>
        <fullName evidence="2">Uncharacterized protein</fullName>
    </submittedName>
</protein>
<proteinExistence type="predicted"/>